<accession>A0A1G7AVK9</accession>
<dbReference type="EMBL" id="RWGW01000028">
    <property type="protein sequence ID" value="RSK24422.1"/>
    <property type="molecule type" value="Genomic_DNA"/>
</dbReference>
<dbReference type="Proteomes" id="UP000198823">
    <property type="component" value="Unassembled WGS sequence"/>
</dbReference>
<evidence type="ECO:0000313" key="4">
    <source>
        <dbReference type="Proteomes" id="UP000198823"/>
    </source>
</evidence>
<keyword evidence="5" id="KW-1185">Reference proteome</keyword>
<evidence type="ECO:0000259" key="1">
    <source>
        <dbReference type="Pfam" id="PF05239"/>
    </source>
</evidence>
<dbReference type="RefSeq" id="WP_092095388.1">
    <property type="nucleotide sequence ID" value="NZ_FNAR01000004.1"/>
</dbReference>
<dbReference type="NCBIfam" id="TIGR02888">
    <property type="entry name" value="spore_YlmC_YmxH"/>
    <property type="match status" value="1"/>
</dbReference>
<dbReference type="InterPro" id="IPR011033">
    <property type="entry name" value="PRC_barrel-like_sf"/>
</dbReference>
<reference evidence="2 5" key="2">
    <citation type="submission" date="2018-12" db="EMBL/GenBank/DDBJ databases">
        <title>Comparitive functional genomics of dry heat resistant strains isolated from the viking spacecraft.</title>
        <authorList>
            <person name="Seuylemezian A."/>
            <person name="Vaishampayan P."/>
        </authorList>
    </citation>
    <scope>NUCLEOTIDE SEQUENCE [LARGE SCALE GENOMIC DNA]</scope>
    <source>
        <strain evidence="2 5">M6-11</strain>
    </source>
</reference>
<dbReference type="Gene3D" id="2.30.30.240">
    <property type="entry name" value="PRC-barrel domain"/>
    <property type="match status" value="1"/>
</dbReference>
<dbReference type="SUPFAM" id="SSF50346">
    <property type="entry name" value="PRC-barrel domain"/>
    <property type="match status" value="1"/>
</dbReference>
<protein>
    <submittedName>
        <fullName evidence="3">Sporulation protein, YlmC/YmxH family</fullName>
    </submittedName>
    <submittedName>
        <fullName evidence="2">YlmC/YmxH family sporulation protein</fullName>
    </submittedName>
</protein>
<evidence type="ECO:0000313" key="3">
    <source>
        <dbReference type="EMBL" id="SDE18627.1"/>
    </source>
</evidence>
<organism evidence="3 4">
    <name type="scientific">Bhargavaea beijingensis</name>
    <dbReference type="NCBI Taxonomy" id="426756"/>
    <lineage>
        <taxon>Bacteria</taxon>
        <taxon>Bacillati</taxon>
        <taxon>Bacillota</taxon>
        <taxon>Bacilli</taxon>
        <taxon>Bacillales</taxon>
        <taxon>Caryophanaceae</taxon>
        <taxon>Bhargavaea</taxon>
    </lineage>
</organism>
<sequence>MLLSTMAEKELIQMEDGVRYGLLADTEMLFDPKSGRIHGFELKRRTGWLQGGRKTSGEAEYIPWEEIVLIGDDRILFRKTRPIHEGLFE</sequence>
<reference evidence="3 4" key="1">
    <citation type="submission" date="2016-10" db="EMBL/GenBank/DDBJ databases">
        <authorList>
            <person name="de Groot N.N."/>
        </authorList>
    </citation>
    <scope>NUCLEOTIDE SEQUENCE [LARGE SCALE GENOMIC DNA]</scope>
    <source>
        <strain evidence="3 4">CGMCC 1.6762</strain>
    </source>
</reference>
<gene>
    <name evidence="2" type="ORF">EJA12_14160</name>
    <name evidence="3" type="ORF">SAMN04488126_104179</name>
</gene>
<dbReference type="InterPro" id="IPR027275">
    <property type="entry name" value="PRC-brl_dom"/>
</dbReference>
<evidence type="ECO:0000313" key="2">
    <source>
        <dbReference type="EMBL" id="RSK24422.1"/>
    </source>
</evidence>
<evidence type="ECO:0000313" key="5">
    <source>
        <dbReference type="Proteomes" id="UP000272481"/>
    </source>
</evidence>
<dbReference type="InterPro" id="IPR014238">
    <property type="entry name" value="Spore_YlmC/YmxH"/>
</dbReference>
<name>A0A1G7AVK9_9BACL</name>
<dbReference type="Pfam" id="PF05239">
    <property type="entry name" value="PRC"/>
    <property type="match status" value="1"/>
</dbReference>
<dbReference type="AlphaFoldDB" id="A0A1G7AVK9"/>
<dbReference type="OrthoDB" id="6024937at2"/>
<feature type="domain" description="PRC-barrel" evidence="1">
    <location>
        <begin position="13"/>
        <end position="77"/>
    </location>
</feature>
<dbReference type="Proteomes" id="UP000272481">
    <property type="component" value="Unassembled WGS sequence"/>
</dbReference>
<dbReference type="STRING" id="426756.SAMN04488126_104179"/>
<dbReference type="EMBL" id="FNAR01000004">
    <property type="protein sequence ID" value="SDE18627.1"/>
    <property type="molecule type" value="Genomic_DNA"/>
</dbReference>
<proteinExistence type="predicted"/>